<dbReference type="SUPFAM" id="SSF46785">
    <property type="entry name" value="Winged helix' DNA-binding domain"/>
    <property type="match status" value="1"/>
</dbReference>
<dbReference type="InterPro" id="IPR045173">
    <property type="entry name" value="Cdt1"/>
</dbReference>
<dbReference type="InterPro" id="IPR014939">
    <property type="entry name" value="CDT1_Gemini-bd-like"/>
</dbReference>
<gene>
    <name evidence="5" type="ORF">P4O66_021970</name>
</gene>
<dbReference type="Pfam" id="PF16679">
    <property type="entry name" value="CDT1_C"/>
    <property type="match status" value="1"/>
</dbReference>
<feature type="compositionally biased region" description="Basic and acidic residues" evidence="3">
    <location>
        <begin position="405"/>
        <end position="414"/>
    </location>
</feature>
<feature type="region of interest" description="Disordered" evidence="3">
    <location>
        <begin position="221"/>
        <end position="265"/>
    </location>
</feature>
<feature type="compositionally biased region" description="Basic and acidic residues" evidence="3">
    <location>
        <begin position="484"/>
        <end position="505"/>
    </location>
</feature>
<feature type="region of interest" description="Disordered" evidence="3">
    <location>
        <begin position="1"/>
        <end position="35"/>
    </location>
</feature>
<organism evidence="5 6">
    <name type="scientific">Electrophorus voltai</name>
    <dbReference type="NCBI Taxonomy" id="2609070"/>
    <lineage>
        <taxon>Eukaryota</taxon>
        <taxon>Metazoa</taxon>
        <taxon>Chordata</taxon>
        <taxon>Craniata</taxon>
        <taxon>Vertebrata</taxon>
        <taxon>Euteleostomi</taxon>
        <taxon>Actinopterygii</taxon>
        <taxon>Neopterygii</taxon>
        <taxon>Teleostei</taxon>
        <taxon>Ostariophysi</taxon>
        <taxon>Gymnotiformes</taxon>
        <taxon>Gymnotoidei</taxon>
        <taxon>Gymnotidae</taxon>
        <taxon>Electrophorus</taxon>
    </lineage>
</organism>
<comment type="caution">
    <text evidence="5">The sequence shown here is derived from an EMBL/GenBank/DDBJ whole genome shotgun (WGS) entry which is preliminary data.</text>
</comment>
<dbReference type="Proteomes" id="UP001239994">
    <property type="component" value="Unassembled WGS sequence"/>
</dbReference>
<protein>
    <recommendedName>
        <fullName evidence="4">CDT1 Geminin-binding domain-containing protein</fullName>
    </recommendedName>
</protein>
<dbReference type="InterPro" id="IPR038090">
    <property type="entry name" value="Cdt1_C_WH_dom_sf"/>
</dbReference>
<accession>A0AAD9E216</accession>
<dbReference type="Pfam" id="PF08839">
    <property type="entry name" value="CDT1"/>
    <property type="match status" value="1"/>
</dbReference>
<feature type="region of interest" description="Disordered" evidence="3">
    <location>
        <begin position="484"/>
        <end position="519"/>
    </location>
</feature>
<sequence length="894" mass="99637">MTKGLLSDTHDPGPQSHNKPGLPTTEAWNKGRQSPCAGVERRVQFVWPQAGERMADAEFEAVGGANIKPFPLIPRNDIRGLVKWEEAVLWCPGSGSITGLAALKQLGFCCPPQVRLLTLKQRDFILKRKAAFCTQGRLVENRARLKKNPPCAARYVQRFGLMTLHQGYAIHTAERLREGSTFATLPQQGRREGKYCMHDEQDIFKKMAQARVTDFFSHSKRSGADRTLRSKEQIGTAEDYSGSEEDTAETNVPRATQAADEDVPVAERTCSLGDQESLECVQKEFLRVIDEVIVSSDNLEVTAEPSDAADREPIASPRTPKRRVAEAELDLCSWGLSSVTGQHSTAKKRLRVGAARNPGATPKTSDVEPGKKTARKKLVLSRNEESAAAPEPTLASPAPQVLSESVEKESESHSTDSSPVCNVCADSSAKQPTSSKKTFSKEDIAALKSRLQRLKGQSESLVSPSPVPVSTLAELKARLDSARELSARAQQRKAERVAEEQKDSEQQGQTKPSPEEGVKLPAYERYHTLAQDVPPGLTLPYMYKVLAEMFRSMDTIVGMLFNRSETITFGKVKHGVQDMMHKRFEESHMGQIKTVYPSAYIFRQEKNIPTFSATVKKSAYQLTVEPAVDEEADGVCPVLSATRLLERRRVFHQNLVEIVKGHHKVFLATLNPPVVVPEDRLTRWHPRFSVDEVPPIPPSDLPQPPQTEKLTTAQEVLDKARALITPKMEKVLADTALKTAEKACSKEAEPPAKPTVTPTPNALKGVSQSLLERIRAKEAQKLQAIMTRNPQQEERLAMMSHLAEMARILRNVFVAEKKPTLIMELVCCRMASSYRISFSPGEMEKHLRLLAELAPEWLTVHPIRKDFYLKLNKNMNMNMVLEKLSQKMKEEENC</sequence>
<name>A0AAD9E216_9TELE</name>
<evidence type="ECO:0000313" key="6">
    <source>
        <dbReference type="Proteomes" id="UP001239994"/>
    </source>
</evidence>
<dbReference type="GO" id="GO:0003677">
    <property type="term" value="F:DNA binding"/>
    <property type="evidence" value="ECO:0007669"/>
    <property type="project" value="InterPro"/>
</dbReference>
<dbReference type="GO" id="GO:0000278">
    <property type="term" value="P:mitotic cell cycle"/>
    <property type="evidence" value="ECO:0007669"/>
    <property type="project" value="TreeGrafter"/>
</dbReference>
<dbReference type="AlphaFoldDB" id="A0AAD9E216"/>
<dbReference type="GO" id="GO:0030174">
    <property type="term" value="P:regulation of DNA-templated DNA replication initiation"/>
    <property type="evidence" value="ECO:0007669"/>
    <property type="project" value="InterPro"/>
</dbReference>
<dbReference type="CDD" id="cd08767">
    <property type="entry name" value="Cdt1_c"/>
    <property type="match status" value="1"/>
</dbReference>
<dbReference type="EMBL" id="JAROKS010000007">
    <property type="protein sequence ID" value="KAK1802306.1"/>
    <property type="molecule type" value="Genomic_DNA"/>
</dbReference>
<feature type="region of interest" description="Disordered" evidence="3">
    <location>
        <begin position="743"/>
        <end position="762"/>
    </location>
</feature>
<feature type="compositionally biased region" description="Basic and acidic residues" evidence="3">
    <location>
        <begin position="222"/>
        <end position="232"/>
    </location>
</feature>
<dbReference type="Gene3D" id="1.10.10.1420">
    <property type="entry name" value="DNA replication factor Cdt1, C-terminal WH domain"/>
    <property type="match status" value="1"/>
</dbReference>
<evidence type="ECO:0000256" key="2">
    <source>
        <dbReference type="ARBA" id="ARBA00023306"/>
    </source>
</evidence>
<reference evidence="5" key="1">
    <citation type="submission" date="2023-03" db="EMBL/GenBank/DDBJ databases">
        <title>Electrophorus voltai genome.</title>
        <authorList>
            <person name="Bian C."/>
        </authorList>
    </citation>
    <scope>NUCLEOTIDE SEQUENCE</scope>
    <source>
        <strain evidence="5">CB-2022</strain>
        <tissue evidence="5">Muscle</tissue>
    </source>
</reference>
<feature type="region of interest" description="Disordered" evidence="3">
    <location>
        <begin position="343"/>
        <end position="441"/>
    </location>
</feature>
<feature type="domain" description="CDT1 Geminin-binding" evidence="4">
    <location>
        <begin position="539"/>
        <end position="703"/>
    </location>
</feature>
<evidence type="ECO:0000256" key="1">
    <source>
        <dbReference type="ARBA" id="ARBA00008356"/>
    </source>
</evidence>
<dbReference type="GO" id="GO:0071163">
    <property type="term" value="P:DNA replication preinitiation complex assembly"/>
    <property type="evidence" value="ECO:0007669"/>
    <property type="project" value="InterPro"/>
</dbReference>
<dbReference type="InterPro" id="IPR036390">
    <property type="entry name" value="WH_DNA-bd_sf"/>
</dbReference>
<feature type="region of interest" description="Disordered" evidence="3">
    <location>
        <begin position="301"/>
        <end position="323"/>
    </location>
</feature>
<evidence type="ECO:0000313" key="5">
    <source>
        <dbReference type="EMBL" id="KAK1802306.1"/>
    </source>
</evidence>
<dbReference type="InterPro" id="IPR032054">
    <property type="entry name" value="Cdt1_C"/>
</dbReference>
<dbReference type="SMART" id="SM01075">
    <property type="entry name" value="CDT1"/>
    <property type="match status" value="1"/>
</dbReference>
<proteinExistence type="inferred from homology"/>
<keyword evidence="6" id="KW-1185">Reference proteome</keyword>
<keyword evidence="2" id="KW-0131">Cell cycle</keyword>
<dbReference type="GO" id="GO:0070182">
    <property type="term" value="F:DNA polymerase binding"/>
    <property type="evidence" value="ECO:0007669"/>
    <property type="project" value="TreeGrafter"/>
</dbReference>
<comment type="similarity">
    <text evidence="1">Belongs to the Cdt1 family.</text>
</comment>
<dbReference type="GO" id="GO:0005634">
    <property type="term" value="C:nucleus"/>
    <property type="evidence" value="ECO:0007669"/>
    <property type="project" value="TreeGrafter"/>
</dbReference>
<dbReference type="CDD" id="cd08674">
    <property type="entry name" value="Cdt1_m"/>
    <property type="match status" value="1"/>
</dbReference>
<evidence type="ECO:0000256" key="3">
    <source>
        <dbReference type="SAM" id="MobiDB-lite"/>
    </source>
</evidence>
<dbReference type="GO" id="GO:0000076">
    <property type="term" value="P:DNA replication checkpoint signaling"/>
    <property type="evidence" value="ECO:0007669"/>
    <property type="project" value="TreeGrafter"/>
</dbReference>
<dbReference type="PANTHER" id="PTHR28637:SF1">
    <property type="entry name" value="DNA REPLICATION FACTOR CDT1"/>
    <property type="match status" value="1"/>
</dbReference>
<feature type="compositionally biased region" description="Polar residues" evidence="3">
    <location>
        <begin position="428"/>
        <end position="437"/>
    </location>
</feature>
<dbReference type="PANTHER" id="PTHR28637">
    <property type="entry name" value="DNA REPLICATION FACTOR CDT1"/>
    <property type="match status" value="1"/>
</dbReference>
<evidence type="ECO:0000259" key="4">
    <source>
        <dbReference type="SMART" id="SM01075"/>
    </source>
</evidence>